<reference evidence="2" key="1">
    <citation type="journal article" date="2019" name="Int. J. Syst. Evol. Microbiol.">
        <title>The Global Catalogue of Microorganisms (GCM) 10K type strain sequencing project: providing services to taxonomists for standard genome sequencing and annotation.</title>
        <authorList>
            <consortium name="The Broad Institute Genomics Platform"/>
            <consortium name="The Broad Institute Genome Sequencing Center for Infectious Disease"/>
            <person name="Wu L."/>
            <person name="Ma J."/>
        </authorList>
    </citation>
    <scope>NUCLEOTIDE SEQUENCE [LARGE SCALE GENOMIC DNA]</scope>
    <source>
        <strain evidence="2">JCM 19015</strain>
    </source>
</reference>
<evidence type="ECO:0000313" key="1">
    <source>
        <dbReference type="EMBL" id="GAA4753163.1"/>
    </source>
</evidence>
<name>A0ABP8ZCS4_9MICO</name>
<protein>
    <submittedName>
        <fullName evidence="1">Uncharacterized protein</fullName>
    </submittedName>
</protein>
<accession>A0ABP8ZCS4</accession>
<dbReference type="EMBL" id="BAABLP010000006">
    <property type="protein sequence ID" value="GAA4753163.1"/>
    <property type="molecule type" value="Genomic_DNA"/>
</dbReference>
<dbReference type="Proteomes" id="UP001500121">
    <property type="component" value="Unassembled WGS sequence"/>
</dbReference>
<proteinExistence type="predicted"/>
<evidence type="ECO:0000313" key="2">
    <source>
        <dbReference type="Proteomes" id="UP001500121"/>
    </source>
</evidence>
<dbReference type="RefSeq" id="WP_345481873.1">
    <property type="nucleotide sequence ID" value="NZ_BAABLP010000006.1"/>
</dbReference>
<sequence length="135" mass="14867">MFETAIEAGARAAATWTPERPEPGAGGCCRLCFGRYRMLVLDGPLLDLPHAVAHAVVQGVDERIRARVRTSSSLRQGDAERARHAEAMGGLLLVALEELGDAETRLAEVRRRCTEPALERWLRSHPVDEVPDAWT</sequence>
<comment type="caution">
    <text evidence="1">The sequence shown here is derived from an EMBL/GenBank/DDBJ whole genome shotgun (WGS) entry which is preliminary data.</text>
</comment>
<keyword evidence="2" id="KW-1185">Reference proteome</keyword>
<gene>
    <name evidence="1" type="ORF">GCM10025783_27580</name>
</gene>
<organism evidence="1 2">
    <name type="scientific">Amnibacterium soli</name>
    <dbReference type="NCBI Taxonomy" id="1282736"/>
    <lineage>
        <taxon>Bacteria</taxon>
        <taxon>Bacillati</taxon>
        <taxon>Actinomycetota</taxon>
        <taxon>Actinomycetes</taxon>
        <taxon>Micrococcales</taxon>
        <taxon>Microbacteriaceae</taxon>
        <taxon>Amnibacterium</taxon>
    </lineage>
</organism>